<keyword evidence="2" id="KW-1003">Cell membrane</keyword>
<evidence type="ECO:0000259" key="8">
    <source>
        <dbReference type="Pfam" id="PF12704"/>
    </source>
</evidence>
<sequence>MFFRQIRVALRNLLAARLFTTLNILGLTGGMVTAVFILLWVQNELSFDTYHARAARIGHVVTHLSVSKEETWHWSTTPMMLAEHLKGFPEIEAVTRKGSDLNDMTIWLDGKKVKGEHGAYVDANWFDVFDYKFISGSAAQFKSGVRQVAMTAARAEVLFGHTDVAGKTIRIDTLDYVIAGVYRNNPANSSFQFDFILPLKAYWSNPANFRNDNNWGQFSYETYLVTRSGANRVKLSRQLTSLMSNLRLDDHGKPSKDTSLEVEPLAAMHFNKDIQNAAQSKGDYRTVYTFFGLAVVILLVACINYVNLTTARASVRSREVGVKKLLGAGSSHLFGQFMIESVITCLLALGISTGLVFLLMPAFNALTGRAFALTFTDPSWCYVLAGTTMLGIALTGIYPSVLLASFRPFEVLRGSLMLGTTSSGFRKSLVVVQFSVTIVFLIATLVVYQQMRFIREKELGYDRAHVFTFRLPEGADNTAFKTELLRESSIADASNAGQNIVQIGSSSSGSYDWEGRPKDFNPTVSQISVESNFNVMFKLKMADGQWFRANNRADQDNVVLNETAVKKLNLRKPVVGQWFQFRGIKGVVMGVVRDFHYKSLREKIQPLVLFQDQRWKGAMYVKSVPGQEEKAVKAAEKLWAKMVPDQVFSYNFLDDTYDRLYKDEQRTATLFNTFATVAVIISCMGLFGLATFTAERRTREIGIRKVSGASAGSIVALLSAGFVKLVIIAIVLASPIGYYLMQKWLQGFEYRIALSWLIFAGAGIAAVVIAMLTISYQSIRVALMNPVKSLKAE</sequence>
<feature type="domain" description="ABC3 transporter permease C-terminal" evidence="7">
    <location>
        <begin position="673"/>
        <end position="786"/>
    </location>
</feature>
<feature type="transmembrane region" description="Helical" evidence="6">
    <location>
        <begin position="21"/>
        <end position="41"/>
    </location>
</feature>
<proteinExistence type="predicted"/>
<reference evidence="9 10" key="1">
    <citation type="submission" date="2020-06" db="EMBL/GenBank/DDBJ databases">
        <title>Dyadobacter sandarakinus sp. nov., isolated from the soil of the Arctic Yellow River Station.</title>
        <authorList>
            <person name="Zhang Y."/>
            <person name="Peng F."/>
        </authorList>
    </citation>
    <scope>NUCLEOTIDE SEQUENCE [LARGE SCALE GENOMIC DNA]</scope>
    <source>
        <strain evidence="9 10">Q3-56</strain>
    </source>
</reference>
<dbReference type="EMBL" id="CP056775">
    <property type="protein sequence ID" value="QRR01877.1"/>
    <property type="molecule type" value="Genomic_DNA"/>
</dbReference>
<organism evidence="9 10">
    <name type="scientific">Dyadobacter sandarakinus</name>
    <dbReference type="NCBI Taxonomy" id="2747268"/>
    <lineage>
        <taxon>Bacteria</taxon>
        <taxon>Pseudomonadati</taxon>
        <taxon>Bacteroidota</taxon>
        <taxon>Cytophagia</taxon>
        <taxon>Cytophagales</taxon>
        <taxon>Spirosomataceae</taxon>
        <taxon>Dyadobacter</taxon>
    </lineage>
</organism>
<comment type="subcellular location">
    <subcellularLocation>
        <location evidence="1">Cell membrane</location>
        <topology evidence="1">Multi-pass membrane protein</topology>
    </subcellularLocation>
</comment>
<feature type="domain" description="MacB-like periplasmic core" evidence="8">
    <location>
        <begin position="438"/>
        <end position="596"/>
    </location>
</feature>
<keyword evidence="10" id="KW-1185">Reference proteome</keyword>
<dbReference type="Proteomes" id="UP000612680">
    <property type="component" value="Chromosome"/>
</dbReference>
<feature type="transmembrane region" description="Helical" evidence="6">
    <location>
        <begin position="670"/>
        <end position="693"/>
    </location>
</feature>
<name>A0ABX7I6Z7_9BACT</name>
<keyword evidence="3 6" id="KW-0812">Transmembrane</keyword>
<evidence type="ECO:0000256" key="6">
    <source>
        <dbReference type="SAM" id="Phobius"/>
    </source>
</evidence>
<evidence type="ECO:0000256" key="1">
    <source>
        <dbReference type="ARBA" id="ARBA00004651"/>
    </source>
</evidence>
<evidence type="ECO:0000256" key="4">
    <source>
        <dbReference type="ARBA" id="ARBA00022989"/>
    </source>
</evidence>
<feature type="transmembrane region" description="Helical" evidence="6">
    <location>
        <begin position="383"/>
        <end position="406"/>
    </location>
</feature>
<feature type="transmembrane region" description="Helical" evidence="6">
    <location>
        <begin position="714"/>
        <end position="741"/>
    </location>
</feature>
<evidence type="ECO:0000259" key="7">
    <source>
        <dbReference type="Pfam" id="PF02687"/>
    </source>
</evidence>
<dbReference type="Pfam" id="PF12704">
    <property type="entry name" value="MacB_PCD"/>
    <property type="match status" value="2"/>
</dbReference>
<feature type="domain" description="MacB-like periplasmic core" evidence="8">
    <location>
        <begin position="20"/>
        <end position="241"/>
    </location>
</feature>
<evidence type="ECO:0000313" key="10">
    <source>
        <dbReference type="Proteomes" id="UP000612680"/>
    </source>
</evidence>
<dbReference type="RefSeq" id="WP_204655985.1">
    <property type="nucleotide sequence ID" value="NZ_CP056775.1"/>
</dbReference>
<dbReference type="PANTHER" id="PTHR30572">
    <property type="entry name" value="MEMBRANE COMPONENT OF TRANSPORTER-RELATED"/>
    <property type="match status" value="1"/>
</dbReference>
<dbReference type="PANTHER" id="PTHR30572:SF18">
    <property type="entry name" value="ABC-TYPE MACROLIDE FAMILY EXPORT SYSTEM PERMEASE COMPONENT 2"/>
    <property type="match status" value="1"/>
</dbReference>
<evidence type="ECO:0000256" key="3">
    <source>
        <dbReference type="ARBA" id="ARBA00022692"/>
    </source>
</evidence>
<dbReference type="InterPro" id="IPR003838">
    <property type="entry name" value="ABC3_permease_C"/>
</dbReference>
<feature type="transmembrane region" description="Helical" evidence="6">
    <location>
        <begin position="427"/>
        <end position="448"/>
    </location>
</feature>
<accession>A0ABX7I6Z7</accession>
<protein>
    <submittedName>
        <fullName evidence="9">ABC transporter permease</fullName>
    </submittedName>
</protein>
<feature type="transmembrane region" description="Helical" evidence="6">
    <location>
        <begin position="287"/>
        <end position="308"/>
    </location>
</feature>
<gene>
    <name evidence="9" type="ORF">HWI92_13645</name>
</gene>
<feature type="transmembrane region" description="Helical" evidence="6">
    <location>
        <begin position="342"/>
        <end position="363"/>
    </location>
</feature>
<dbReference type="InterPro" id="IPR025857">
    <property type="entry name" value="MacB_PCD"/>
</dbReference>
<feature type="domain" description="ABC3 transporter permease C-terminal" evidence="7">
    <location>
        <begin position="293"/>
        <end position="405"/>
    </location>
</feature>
<evidence type="ECO:0000313" key="9">
    <source>
        <dbReference type="EMBL" id="QRR01877.1"/>
    </source>
</evidence>
<dbReference type="InterPro" id="IPR050250">
    <property type="entry name" value="Macrolide_Exporter_MacB"/>
</dbReference>
<evidence type="ECO:0000256" key="2">
    <source>
        <dbReference type="ARBA" id="ARBA00022475"/>
    </source>
</evidence>
<dbReference type="Pfam" id="PF02687">
    <property type="entry name" value="FtsX"/>
    <property type="match status" value="2"/>
</dbReference>
<keyword evidence="5 6" id="KW-0472">Membrane</keyword>
<feature type="transmembrane region" description="Helical" evidence="6">
    <location>
        <begin position="753"/>
        <end position="774"/>
    </location>
</feature>
<evidence type="ECO:0000256" key="5">
    <source>
        <dbReference type="ARBA" id="ARBA00023136"/>
    </source>
</evidence>
<keyword evidence="4 6" id="KW-1133">Transmembrane helix</keyword>